<organism evidence="1 2">
    <name type="scientific">Dreissena polymorpha</name>
    <name type="common">Zebra mussel</name>
    <name type="synonym">Mytilus polymorpha</name>
    <dbReference type="NCBI Taxonomy" id="45954"/>
    <lineage>
        <taxon>Eukaryota</taxon>
        <taxon>Metazoa</taxon>
        <taxon>Spiralia</taxon>
        <taxon>Lophotrochozoa</taxon>
        <taxon>Mollusca</taxon>
        <taxon>Bivalvia</taxon>
        <taxon>Autobranchia</taxon>
        <taxon>Heteroconchia</taxon>
        <taxon>Euheterodonta</taxon>
        <taxon>Imparidentia</taxon>
        <taxon>Neoheterodontei</taxon>
        <taxon>Myida</taxon>
        <taxon>Dreissenoidea</taxon>
        <taxon>Dreissenidae</taxon>
        <taxon>Dreissena</taxon>
    </lineage>
</organism>
<evidence type="ECO:0000313" key="2">
    <source>
        <dbReference type="Proteomes" id="UP000828390"/>
    </source>
</evidence>
<comment type="caution">
    <text evidence="1">The sequence shown here is derived from an EMBL/GenBank/DDBJ whole genome shotgun (WGS) entry which is preliminary data.</text>
</comment>
<reference evidence="1" key="2">
    <citation type="submission" date="2020-11" db="EMBL/GenBank/DDBJ databases">
        <authorList>
            <person name="McCartney M.A."/>
            <person name="Auch B."/>
            <person name="Kono T."/>
            <person name="Mallez S."/>
            <person name="Becker A."/>
            <person name="Gohl D.M."/>
            <person name="Silverstein K.A.T."/>
            <person name="Koren S."/>
            <person name="Bechman K.B."/>
            <person name="Herman A."/>
            <person name="Abrahante J.E."/>
            <person name="Garbe J."/>
        </authorList>
    </citation>
    <scope>NUCLEOTIDE SEQUENCE</scope>
    <source>
        <strain evidence="1">Duluth1</strain>
        <tissue evidence="1">Whole animal</tissue>
    </source>
</reference>
<sequence>MLLCFIEDVVSKPPNKKKTSVEECQCCAELLDIQKKLLAEFVRSNELNLERNLFLEKINSSLSVLATKQYSDL</sequence>
<name>A0A9D4ERQ3_DREPO</name>
<proteinExistence type="predicted"/>
<dbReference type="AlphaFoldDB" id="A0A9D4ERQ3"/>
<reference evidence="1" key="1">
    <citation type="journal article" date="2019" name="bioRxiv">
        <title>The Genome of the Zebra Mussel, Dreissena polymorpha: A Resource for Invasive Species Research.</title>
        <authorList>
            <person name="McCartney M.A."/>
            <person name="Auch B."/>
            <person name="Kono T."/>
            <person name="Mallez S."/>
            <person name="Zhang Y."/>
            <person name="Obille A."/>
            <person name="Becker A."/>
            <person name="Abrahante J.E."/>
            <person name="Garbe J."/>
            <person name="Badalamenti J.P."/>
            <person name="Herman A."/>
            <person name="Mangelson H."/>
            <person name="Liachko I."/>
            <person name="Sullivan S."/>
            <person name="Sone E.D."/>
            <person name="Koren S."/>
            <person name="Silverstein K.A.T."/>
            <person name="Beckman K.B."/>
            <person name="Gohl D.M."/>
        </authorList>
    </citation>
    <scope>NUCLEOTIDE SEQUENCE</scope>
    <source>
        <strain evidence="1">Duluth1</strain>
        <tissue evidence="1">Whole animal</tissue>
    </source>
</reference>
<dbReference type="Proteomes" id="UP000828390">
    <property type="component" value="Unassembled WGS sequence"/>
</dbReference>
<protein>
    <submittedName>
        <fullName evidence="1">Uncharacterized protein</fullName>
    </submittedName>
</protein>
<accession>A0A9D4ERQ3</accession>
<gene>
    <name evidence="1" type="ORF">DPMN_163270</name>
</gene>
<keyword evidence="2" id="KW-1185">Reference proteome</keyword>
<dbReference type="EMBL" id="JAIWYP010000008">
    <property type="protein sequence ID" value="KAH3785185.1"/>
    <property type="molecule type" value="Genomic_DNA"/>
</dbReference>
<evidence type="ECO:0000313" key="1">
    <source>
        <dbReference type="EMBL" id="KAH3785185.1"/>
    </source>
</evidence>